<protein>
    <recommendedName>
        <fullName evidence="2">Nucleoporin NUP35</fullName>
    </recommendedName>
    <alternativeName>
        <fullName evidence="7">35 kDa nucleoporin</fullName>
    </alternativeName>
    <alternativeName>
        <fullName evidence="6">Nucleoporin NUP53</fullName>
    </alternativeName>
</protein>
<dbReference type="PROSITE" id="PS51472">
    <property type="entry name" value="RRM_NUP35"/>
    <property type="match status" value="1"/>
</dbReference>
<evidence type="ECO:0000313" key="10">
    <source>
        <dbReference type="EMBL" id="EDV33309.1"/>
    </source>
</evidence>
<dbReference type="GO" id="GO:0003676">
    <property type="term" value="F:nucleic acid binding"/>
    <property type="evidence" value="ECO:0007669"/>
    <property type="project" value="InterPro"/>
</dbReference>
<dbReference type="InParanoid" id="B3MVP4"/>
<keyword evidence="8" id="KW-0539">Nucleus</keyword>
<keyword evidence="8" id="KW-0813">Transport</keyword>
<keyword evidence="3" id="KW-0653">Protein transport</keyword>
<evidence type="ECO:0000259" key="9">
    <source>
        <dbReference type="PROSITE" id="PS51472"/>
    </source>
</evidence>
<dbReference type="EMBL" id="CH902624">
    <property type="protein sequence ID" value="EDV33309.1"/>
    <property type="molecule type" value="Genomic_DNA"/>
</dbReference>
<keyword evidence="5 8" id="KW-0906">Nuclear pore complex</keyword>
<sequence>MNHSAAYMENFEHPHGVFLPPYLTVPMESSYNQGLVFQGLESQQTLIPDNTSPCLPEEIIVIQRESQSNNTFWIAVSGYEIERAYIVYRFFHDIGLIVGKSFTETNTMYLKYLSVLDCEIALSYDGQRIGYGGDIRVIVKLENPVTKSCIIRALEECCEKQAEVPTPIDASIDVEDESEAADVVPQNQVEIESILEDQTEVKYKRDSLLQWFKEKLAYVFYFY</sequence>
<evidence type="ECO:0000256" key="4">
    <source>
        <dbReference type="ARBA" id="ARBA00023010"/>
    </source>
</evidence>
<proteinExistence type="predicted"/>
<evidence type="ECO:0000256" key="3">
    <source>
        <dbReference type="ARBA" id="ARBA00022927"/>
    </source>
</evidence>
<dbReference type="eggNOG" id="ENOG502T3PS">
    <property type="taxonomic scope" value="Eukaryota"/>
</dbReference>
<evidence type="ECO:0000256" key="1">
    <source>
        <dbReference type="ARBA" id="ARBA00004567"/>
    </source>
</evidence>
<organism evidence="10 11">
    <name type="scientific">Drosophila ananassae</name>
    <name type="common">Fruit fly</name>
    <dbReference type="NCBI Taxonomy" id="7217"/>
    <lineage>
        <taxon>Eukaryota</taxon>
        <taxon>Metazoa</taxon>
        <taxon>Ecdysozoa</taxon>
        <taxon>Arthropoda</taxon>
        <taxon>Hexapoda</taxon>
        <taxon>Insecta</taxon>
        <taxon>Pterygota</taxon>
        <taxon>Neoptera</taxon>
        <taxon>Endopterygota</taxon>
        <taxon>Diptera</taxon>
        <taxon>Brachycera</taxon>
        <taxon>Muscomorpha</taxon>
        <taxon>Ephydroidea</taxon>
        <taxon>Drosophilidae</taxon>
        <taxon>Drosophila</taxon>
        <taxon>Sophophora</taxon>
    </lineage>
</organism>
<dbReference type="OrthoDB" id="7843855at2759"/>
<accession>B3MVP4</accession>
<dbReference type="InterPro" id="IPR007846">
    <property type="entry name" value="RRM_NUP35_dom"/>
</dbReference>
<evidence type="ECO:0000256" key="7">
    <source>
        <dbReference type="ARBA" id="ARBA00030250"/>
    </source>
</evidence>
<gene>
    <name evidence="10" type="primary">Dana\GF21499</name>
    <name evidence="10" type="synonym">dana_GLEANR_471</name>
    <name evidence="10" type="ORF">GF21499</name>
</gene>
<dbReference type="SUPFAM" id="SSF54928">
    <property type="entry name" value="RNA-binding domain, RBD"/>
    <property type="match status" value="1"/>
</dbReference>
<dbReference type="Proteomes" id="UP000007801">
    <property type="component" value="Unassembled WGS sequence"/>
</dbReference>
<evidence type="ECO:0000256" key="5">
    <source>
        <dbReference type="ARBA" id="ARBA00023132"/>
    </source>
</evidence>
<dbReference type="GeneID" id="6504180"/>
<dbReference type="STRING" id="7217.B3MVP4"/>
<evidence type="ECO:0000256" key="2">
    <source>
        <dbReference type="ARBA" id="ARBA00016439"/>
    </source>
</evidence>
<dbReference type="InterPro" id="IPR012677">
    <property type="entry name" value="Nucleotide-bd_a/b_plait_sf"/>
</dbReference>
<feature type="domain" description="RRM Nup35-type" evidence="9">
    <location>
        <begin position="68"/>
        <end position="149"/>
    </location>
</feature>
<dbReference type="AlphaFoldDB" id="B3MVP4"/>
<name>B3MVP4_DROAN</name>
<dbReference type="PhylomeDB" id="B3MVP4"/>
<evidence type="ECO:0000256" key="8">
    <source>
        <dbReference type="PROSITE-ProRule" id="PRU00804"/>
    </source>
</evidence>
<dbReference type="GO" id="GO:0015031">
    <property type="term" value="P:protein transport"/>
    <property type="evidence" value="ECO:0007669"/>
    <property type="project" value="UniProtKB-KW"/>
</dbReference>
<reference evidence="10 11" key="1">
    <citation type="journal article" date="2007" name="Nature">
        <title>Evolution of genes and genomes on the Drosophila phylogeny.</title>
        <authorList>
            <consortium name="Drosophila 12 Genomes Consortium"/>
            <person name="Clark A.G."/>
            <person name="Eisen M.B."/>
            <person name="Smith D.R."/>
            <person name="Bergman C.M."/>
            <person name="Oliver B."/>
            <person name="Markow T.A."/>
            <person name="Kaufman T.C."/>
            <person name="Kellis M."/>
            <person name="Gelbart W."/>
            <person name="Iyer V.N."/>
            <person name="Pollard D.A."/>
            <person name="Sackton T.B."/>
            <person name="Larracuente A.M."/>
            <person name="Singh N.D."/>
            <person name="Abad J.P."/>
            <person name="Abt D.N."/>
            <person name="Adryan B."/>
            <person name="Aguade M."/>
            <person name="Akashi H."/>
            <person name="Anderson W.W."/>
            <person name="Aquadro C.F."/>
            <person name="Ardell D.H."/>
            <person name="Arguello R."/>
            <person name="Artieri C.G."/>
            <person name="Barbash D.A."/>
            <person name="Barker D."/>
            <person name="Barsanti P."/>
            <person name="Batterham P."/>
            <person name="Batzoglou S."/>
            <person name="Begun D."/>
            <person name="Bhutkar A."/>
            <person name="Blanco E."/>
            <person name="Bosak S.A."/>
            <person name="Bradley R.K."/>
            <person name="Brand A.D."/>
            <person name="Brent M.R."/>
            <person name="Brooks A.N."/>
            <person name="Brown R.H."/>
            <person name="Butlin R.K."/>
            <person name="Caggese C."/>
            <person name="Calvi B.R."/>
            <person name="Bernardo de Carvalho A."/>
            <person name="Caspi A."/>
            <person name="Castrezana S."/>
            <person name="Celniker S.E."/>
            <person name="Chang J.L."/>
            <person name="Chapple C."/>
            <person name="Chatterji S."/>
            <person name="Chinwalla A."/>
            <person name="Civetta A."/>
            <person name="Clifton S.W."/>
            <person name="Comeron J.M."/>
            <person name="Costello J.C."/>
            <person name="Coyne J.A."/>
            <person name="Daub J."/>
            <person name="David R.G."/>
            <person name="Delcher A.L."/>
            <person name="Delehaunty K."/>
            <person name="Do C.B."/>
            <person name="Ebling H."/>
            <person name="Edwards K."/>
            <person name="Eickbush T."/>
            <person name="Evans J.D."/>
            <person name="Filipski A."/>
            <person name="Findeiss S."/>
            <person name="Freyhult E."/>
            <person name="Fulton L."/>
            <person name="Fulton R."/>
            <person name="Garcia A.C."/>
            <person name="Gardiner A."/>
            <person name="Garfield D.A."/>
            <person name="Garvin B.E."/>
            <person name="Gibson G."/>
            <person name="Gilbert D."/>
            <person name="Gnerre S."/>
            <person name="Godfrey J."/>
            <person name="Good R."/>
            <person name="Gotea V."/>
            <person name="Gravely B."/>
            <person name="Greenberg A.J."/>
            <person name="Griffiths-Jones S."/>
            <person name="Gross S."/>
            <person name="Guigo R."/>
            <person name="Gustafson E.A."/>
            <person name="Haerty W."/>
            <person name="Hahn M.W."/>
            <person name="Halligan D.L."/>
            <person name="Halpern A.L."/>
            <person name="Halter G.M."/>
            <person name="Han M.V."/>
            <person name="Heger A."/>
            <person name="Hillier L."/>
            <person name="Hinrichs A.S."/>
            <person name="Holmes I."/>
            <person name="Hoskins R.A."/>
            <person name="Hubisz M.J."/>
            <person name="Hultmark D."/>
            <person name="Huntley M.A."/>
            <person name="Jaffe D.B."/>
            <person name="Jagadeeshan S."/>
            <person name="Jeck W.R."/>
            <person name="Johnson J."/>
            <person name="Jones C.D."/>
            <person name="Jordan W.C."/>
            <person name="Karpen G.H."/>
            <person name="Kataoka E."/>
            <person name="Keightley P.D."/>
            <person name="Kheradpour P."/>
            <person name="Kirkness E.F."/>
            <person name="Koerich L.B."/>
            <person name="Kristiansen K."/>
            <person name="Kudrna D."/>
            <person name="Kulathinal R.J."/>
            <person name="Kumar S."/>
            <person name="Kwok R."/>
            <person name="Lander E."/>
            <person name="Langley C.H."/>
            <person name="Lapoint R."/>
            <person name="Lazzaro B.P."/>
            <person name="Lee S.J."/>
            <person name="Levesque L."/>
            <person name="Li R."/>
            <person name="Lin C.F."/>
            <person name="Lin M.F."/>
            <person name="Lindblad-Toh K."/>
            <person name="Llopart A."/>
            <person name="Long M."/>
            <person name="Low L."/>
            <person name="Lozovsky E."/>
            <person name="Lu J."/>
            <person name="Luo M."/>
            <person name="Machado C.A."/>
            <person name="Makalowski W."/>
            <person name="Marzo M."/>
            <person name="Matsuda M."/>
            <person name="Matzkin L."/>
            <person name="McAllister B."/>
            <person name="McBride C.S."/>
            <person name="McKernan B."/>
            <person name="McKernan K."/>
            <person name="Mendez-Lago M."/>
            <person name="Minx P."/>
            <person name="Mollenhauer M.U."/>
            <person name="Montooth K."/>
            <person name="Mount S.M."/>
            <person name="Mu X."/>
            <person name="Myers E."/>
            <person name="Negre B."/>
            <person name="Newfeld S."/>
            <person name="Nielsen R."/>
            <person name="Noor M.A."/>
            <person name="O'Grady P."/>
            <person name="Pachter L."/>
            <person name="Papaceit M."/>
            <person name="Parisi M.J."/>
            <person name="Parisi M."/>
            <person name="Parts L."/>
            <person name="Pedersen J.S."/>
            <person name="Pesole G."/>
            <person name="Phillippy A.M."/>
            <person name="Ponting C.P."/>
            <person name="Pop M."/>
            <person name="Porcelli D."/>
            <person name="Powell J.R."/>
            <person name="Prohaska S."/>
            <person name="Pruitt K."/>
            <person name="Puig M."/>
            <person name="Quesneville H."/>
            <person name="Ram K.R."/>
            <person name="Rand D."/>
            <person name="Rasmussen M.D."/>
            <person name="Reed L.K."/>
            <person name="Reenan R."/>
            <person name="Reily A."/>
            <person name="Remington K.A."/>
            <person name="Rieger T.T."/>
            <person name="Ritchie M.G."/>
            <person name="Robin C."/>
            <person name="Rogers Y.H."/>
            <person name="Rohde C."/>
            <person name="Rozas J."/>
            <person name="Rubenfield M.J."/>
            <person name="Ruiz A."/>
            <person name="Russo S."/>
            <person name="Salzberg S.L."/>
            <person name="Sanchez-Gracia A."/>
            <person name="Saranga D.J."/>
            <person name="Sato H."/>
            <person name="Schaeffer S.W."/>
            <person name="Schatz M.C."/>
            <person name="Schlenke T."/>
            <person name="Schwartz R."/>
            <person name="Segarra C."/>
            <person name="Singh R.S."/>
            <person name="Sirot L."/>
            <person name="Sirota M."/>
            <person name="Sisneros N.B."/>
            <person name="Smith C.D."/>
            <person name="Smith T.F."/>
            <person name="Spieth J."/>
            <person name="Stage D.E."/>
            <person name="Stark A."/>
            <person name="Stephan W."/>
            <person name="Strausberg R.L."/>
            <person name="Strempel S."/>
            <person name="Sturgill D."/>
            <person name="Sutton G."/>
            <person name="Sutton G.G."/>
            <person name="Tao W."/>
            <person name="Teichmann S."/>
            <person name="Tobari Y.N."/>
            <person name="Tomimura Y."/>
            <person name="Tsolas J.M."/>
            <person name="Valente V.L."/>
            <person name="Venter E."/>
            <person name="Venter J.C."/>
            <person name="Vicario S."/>
            <person name="Vieira F.G."/>
            <person name="Vilella A.J."/>
            <person name="Villasante A."/>
            <person name="Walenz B."/>
            <person name="Wang J."/>
            <person name="Wasserman M."/>
            <person name="Watts T."/>
            <person name="Wilson D."/>
            <person name="Wilson R.K."/>
            <person name="Wing R.A."/>
            <person name="Wolfner M.F."/>
            <person name="Wong A."/>
            <person name="Wong G.K."/>
            <person name="Wu C.I."/>
            <person name="Wu G."/>
            <person name="Yamamoto D."/>
            <person name="Yang H.P."/>
            <person name="Yang S.P."/>
            <person name="Yorke J.A."/>
            <person name="Yoshida K."/>
            <person name="Zdobnov E."/>
            <person name="Zhang P."/>
            <person name="Zhang Y."/>
            <person name="Zimin A.V."/>
            <person name="Baldwin J."/>
            <person name="Abdouelleil A."/>
            <person name="Abdulkadir J."/>
            <person name="Abebe A."/>
            <person name="Abera B."/>
            <person name="Abreu J."/>
            <person name="Acer S.C."/>
            <person name="Aftuck L."/>
            <person name="Alexander A."/>
            <person name="An P."/>
            <person name="Anderson E."/>
            <person name="Anderson S."/>
            <person name="Arachi H."/>
            <person name="Azer M."/>
            <person name="Bachantsang P."/>
            <person name="Barry A."/>
            <person name="Bayul T."/>
            <person name="Berlin A."/>
            <person name="Bessette D."/>
            <person name="Bloom T."/>
            <person name="Blye J."/>
            <person name="Boguslavskiy L."/>
            <person name="Bonnet C."/>
            <person name="Boukhgalter B."/>
            <person name="Bourzgui I."/>
            <person name="Brown A."/>
            <person name="Cahill P."/>
            <person name="Channer S."/>
            <person name="Cheshatsang Y."/>
            <person name="Chuda L."/>
            <person name="Citroen M."/>
            <person name="Collymore A."/>
            <person name="Cooke P."/>
            <person name="Costello M."/>
            <person name="D'Aco K."/>
            <person name="Daza R."/>
            <person name="De Haan G."/>
            <person name="DeGray S."/>
            <person name="DeMaso C."/>
            <person name="Dhargay N."/>
            <person name="Dooley K."/>
            <person name="Dooley E."/>
            <person name="Doricent M."/>
            <person name="Dorje P."/>
            <person name="Dorjee K."/>
            <person name="Dupes A."/>
            <person name="Elong R."/>
            <person name="Falk J."/>
            <person name="Farina A."/>
            <person name="Faro S."/>
            <person name="Ferguson D."/>
            <person name="Fisher S."/>
            <person name="Foley C.D."/>
            <person name="Franke A."/>
            <person name="Friedrich D."/>
            <person name="Gadbois L."/>
            <person name="Gearin G."/>
            <person name="Gearin C.R."/>
            <person name="Giannoukos G."/>
            <person name="Goode T."/>
            <person name="Graham J."/>
            <person name="Grandbois E."/>
            <person name="Grewal S."/>
            <person name="Gyaltsen K."/>
            <person name="Hafez N."/>
            <person name="Hagos B."/>
            <person name="Hall J."/>
            <person name="Henson C."/>
            <person name="Hollinger A."/>
            <person name="Honan T."/>
            <person name="Huard M.D."/>
            <person name="Hughes L."/>
            <person name="Hurhula B."/>
            <person name="Husby M.E."/>
            <person name="Kamat A."/>
            <person name="Kanga B."/>
            <person name="Kashin S."/>
            <person name="Khazanovich D."/>
            <person name="Kisner P."/>
            <person name="Lance K."/>
            <person name="Lara M."/>
            <person name="Lee W."/>
            <person name="Lennon N."/>
            <person name="Letendre F."/>
            <person name="LeVine R."/>
            <person name="Lipovsky A."/>
            <person name="Liu X."/>
            <person name="Liu J."/>
            <person name="Liu S."/>
            <person name="Lokyitsang T."/>
            <person name="Lokyitsang Y."/>
            <person name="Lubonja R."/>
            <person name="Lui A."/>
            <person name="MacDonald P."/>
            <person name="Magnisalis V."/>
            <person name="Maru K."/>
            <person name="Matthews C."/>
            <person name="McCusker W."/>
            <person name="McDonough S."/>
            <person name="Mehta T."/>
            <person name="Meldrim J."/>
            <person name="Meneus L."/>
            <person name="Mihai O."/>
            <person name="Mihalev A."/>
            <person name="Mihova T."/>
            <person name="Mittelman R."/>
            <person name="Mlenga V."/>
            <person name="Montmayeur A."/>
            <person name="Mulrain L."/>
            <person name="Navidi A."/>
            <person name="Naylor J."/>
            <person name="Negash T."/>
            <person name="Nguyen T."/>
            <person name="Nguyen N."/>
            <person name="Nicol R."/>
            <person name="Norbu C."/>
            <person name="Norbu N."/>
            <person name="Novod N."/>
            <person name="O'Neill B."/>
            <person name="Osman S."/>
            <person name="Markiewicz E."/>
            <person name="Oyono O.L."/>
            <person name="Patti C."/>
            <person name="Phunkhang P."/>
            <person name="Pierre F."/>
            <person name="Priest M."/>
            <person name="Raghuraman S."/>
            <person name="Rege F."/>
            <person name="Reyes R."/>
            <person name="Rise C."/>
            <person name="Rogov P."/>
            <person name="Ross K."/>
            <person name="Ryan E."/>
            <person name="Settipalli S."/>
            <person name="Shea T."/>
            <person name="Sherpa N."/>
            <person name="Shi L."/>
            <person name="Shih D."/>
            <person name="Sparrow T."/>
            <person name="Spaulding J."/>
            <person name="Stalker J."/>
            <person name="Stange-Thomann N."/>
            <person name="Stavropoulos S."/>
            <person name="Stone C."/>
            <person name="Strader C."/>
            <person name="Tesfaye S."/>
            <person name="Thomson T."/>
            <person name="Thoulutsang Y."/>
            <person name="Thoulutsang D."/>
            <person name="Topham K."/>
            <person name="Topping I."/>
            <person name="Tsamla T."/>
            <person name="Vassiliev H."/>
            <person name="Vo A."/>
            <person name="Wangchuk T."/>
            <person name="Wangdi T."/>
            <person name="Weiand M."/>
            <person name="Wilkinson J."/>
            <person name="Wilson A."/>
            <person name="Yadav S."/>
            <person name="Young G."/>
            <person name="Yu Q."/>
            <person name="Zembek L."/>
            <person name="Zhong D."/>
            <person name="Zimmer A."/>
            <person name="Zwirko Z."/>
            <person name="Jaffe D.B."/>
            <person name="Alvarez P."/>
            <person name="Brockman W."/>
            <person name="Butler J."/>
            <person name="Chin C."/>
            <person name="Gnerre S."/>
            <person name="Grabherr M."/>
            <person name="Kleber M."/>
            <person name="Mauceli E."/>
            <person name="MacCallum I."/>
        </authorList>
    </citation>
    <scope>NUCLEOTIDE SEQUENCE [LARGE SCALE GENOMIC DNA]</scope>
    <source>
        <strain evidence="11">Tucson 14024-0371.13</strain>
    </source>
</reference>
<keyword evidence="11" id="KW-1185">Reference proteome</keyword>
<comment type="subcellular location">
    <subcellularLocation>
        <location evidence="1">Nucleus</location>
        <location evidence="1">Nuclear pore complex</location>
    </subcellularLocation>
</comment>
<dbReference type="Gene3D" id="3.30.70.330">
    <property type="match status" value="1"/>
</dbReference>
<dbReference type="OMA" id="SYVFYFY"/>
<dbReference type="GO" id="GO:0005643">
    <property type="term" value="C:nuclear pore"/>
    <property type="evidence" value="ECO:0007669"/>
    <property type="project" value="UniProtKB-SubCell"/>
</dbReference>
<keyword evidence="8" id="KW-0509">mRNA transport</keyword>
<dbReference type="Pfam" id="PF14605">
    <property type="entry name" value="Nup35_RRM_2"/>
    <property type="match status" value="1"/>
</dbReference>
<evidence type="ECO:0000256" key="6">
    <source>
        <dbReference type="ARBA" id="ARBA00029997"/>
    </source>
</evidence>
<keyword evidence="4" id="KW-0811">Translocation</keyword>
<evidence type="ECO:0000313" key="11">
    <source>
        <dbReference type="Proteomes" id="UP000007801"/>
    </source>
</evidence>
<dbReference type="GO" id="GO:0051028">
    <property type="term" value="P:mRNA transport"/>
    <property type="evidence" value="ECO:0007669"/>
    <property type="project" value="UniProtKB-UniRule"/>
</dbReference>
<dbReference type="InterPro" id="IPR035979">
    <property type="entry name" value="RBD_domain_sf"/>
</dbReference>
<dbReference type="HOGENOM" id="CLU_082231_0_0_1"/>
<dbReference type="KEGG" id="dan:6504180"/>